<dbReference type="Pfam" id="PF04801">
    <property type="entry name" value="RPC5"/>
    <property type="match status" value="1"/>
</dbReference>
<feature type="non-terminal residue" evidence="2">
    <location>
        <position position="100"/>
    </location>
</feature>
<dbReference type="PANTHER" id="PTHR12069">
    <property type="entry name" value="DNA-DIRECTED RNA POLYMERASES III 80 KDA POLYPEPTIDE RNA POLYMERASE III SUBUNIT 5"/>
    <property type="match status" value="1"/>
</dbReference>
<gene>
    <name evidence="2" type="ORF">DUNSADRAFT_14215</name>
</gene>
<sequence>GGKDGDEGGEEGGGEDEDEGEEPALRAVEVQVQKRETERQLQARINSYAYISQKEEEEQWKDLKVHLQESDVAYRLWDKLMAPSTDPQPTKDATERNYLN</sequence>
<evidence type="ECO:0000313" key="2">
    <source>
        <dbReference type="EMBL" id="KAF5830650.1"/>
    </source>
</evidence>
<keyword evidence="3" id="KW-1185">Reference proteome</keyword>
<dbReference type="PANTHER" id="PTHR12069:SF0">
    <property type="entry name" value="DNA-DIRECTED RNA POLYMERASE III SUBUNIT RPC5"/>
    <property type="match status" value="1"/>
</dbReference>
<feature type="region of interest" description="Disordered" evidence="1">
    <location>
        <begin position="81"/>
        <end position="100"/>
    </location>
</feature>
<name>A0ABQ7G7S2_DUNSA</name>
<reference evidence="2" key="1">
    <citation type="submission" date="2017-08" db="EMBL/GenBank/DDBJ databases">
        <authorList>
            <person name="Polle J.E."/>
            <person name="Barry K."/>
            <person name="Cushman J."/>
            <person name="Schmutz J."/>
            <person name="Tran D."/>
            <person name="Hathwaick L.T."/>
            <person name="Yim W.C."/>
            <person name="Jenkins J."/>
            <person name="Mckie-Krisberg Z.M."/>
            <person name="Prochnik S."/>
            <person name="Lindquist E."/>
            <person name="Dockter R.B."/>
            <person name="Adam C."/>
            <person name="Molina H."/>
            <person name="Bunkerborg J."/>
            <person name="Jin E."/>
            <person name="Buchheim M."/>
            <person name="Magnuson J."/>
        </authorList>
    </citation>
    <scope>NUCLEOTIDE SEQUENCE</scope>
    <source>
        <strain evidence="2">CCAP 19/18</strain>
    </source>
</reference>
<comment type="caution">
    <text evidence="2">The sequence shown here is derived from an EMBL/GenBank/DDBJ whole genome shotgun (WGS) entry which is preliminary data.</text>
</comment>
<accession>A0ABQ7G7S2</accession>
<evidence type="ECO:0000313" key="3">
    <source>
        <dbReference type="Proteomes" id="UP000815325"/>
    </source>
</evidence>
<evidence type="ECO:0000256" key="1">
    <source>
        <dbReference type="SAM" id="MobiDB-lite"/>
    </source>
</evidence>
<feature type="compositionally biased region" description="Acidic residues" evidence="1">
    <location>
        <begin position="7"/>
        <end position="22"/>
    </location>
</feature>
<feature type="region of interest" description="Disordered" evidence="1">
    <location>
        <begin position="1"/>
        <end position="24"/>
    </location>
</feature>
<proteinExistence type="predicted"/>
<protein>
    <submittedName>
        <fullName evidence="2">Uncharacterized protein</fullName>
    </submittedName>
</protein>
<dbReference type="EMBL" id="MU070019">
    <property type="protein sequence ID" value="KAF5830650.1"/>
    <property type="molecule type" value="Genomic_DNA"/>
</dbReference>
<organism evidence="2 3">
    <name type="scientific">Dunaliella salina</name>
    <name type="common">Green alga</name>
    <name type="synonym">Protococcus salinus</name>
    <dbReference type="NCBI Taxonomy" id="3046"/>
    <lineage>
        <taxon>Eukaryota</taxon>
        <taxon>Viridiplantae</taxon>
        <taxon>Chlorophyta</taxon>
        <taxon>core chlorophytes</taxon>
        <taxon>Chlorophyceae</taxon>
        <taxon>CS clade</taxon>
        <taxon>Chlamydomonadales</taxon>
        <taxon>Dunaliellaceae</taxon>
        <taxon>Dunaliella</taxon>
    </lineage>
</organism>
<dbReference type="InterPro" id="IPR006886">
    <property type="entry name" value="RNA_pol_III_Rpc5"/>
</dbReference>
<feature type="non-terminal residue" evidence="2">
    <location>
        <position position="1"/>
    </location>
</feature>
<dbReference type="Proteomes" id="UP000815325">
    <property type="component" value="Unassembled WGS sequence"/>
</dbReference>